<organism evidence="1 2">
    <name type="scientific">Phytophthora fragariaefolia</name>
    <dbReference type="NCBI Taxonomy" id="1490495"/>
    <lineage>
        <taxon>Eukaryota</taxon>
        <taxon>Sar</taxon>
        <taxon>Stramenopiles</taxon>
        <taxon>Oomycota</taxon>
        <taxon>Peronosporomycetes</taxon>
        <taxon>Peronosporales</taxon>
        <taxon>Peronosporaceae</taxon>
        <taxon>Phytophthora</taxon>
    </lineage>
</organism>
<dbReference type="OrthoDB" id="124462at2759"/>
<comment type="caution">
    <text evidence="1">The sequence shown here is derived from an EMBL/GenBank/DDBJ whole genome shotgun (WGS) entry which is preliminary data.</text>
</comment>
<proteinExistence type="predicted"/>
<gene>
    <name evidence="1" type="ORF">Pfra01_002033200</name>
</gene>
<keyword evidence="2" id="KW-1185">Reference proteome</keyword>
<evidence type="ECO:0000313" key="2">
    <source>
        <dbReference type="Proteomes" id="UP001165121"/>
    </source>
</evidence>
<sequence length="241" mass="27654">MCRGKPRGARIFTNIEREDESYDVEEIVLPSGQQVPPRAGRFRVTPPPHLRDFNKELFYVEYDYPELIVRDAALRVLFNLEREEAQYQIYQWEQTVGDKGGIAVEHCGYALNWSSSPGANGYLQQFVPEFSFVDASTWSSLSKEEEDMAYLPCVPAVVLHFTTDVDTMEILQTKTHRFVCAGTREGVVVDISGERVWIHNRGEKPHFEALGVIEFDSWPGFTLDCGAILAYRERERRRLGL</sequence>
<dbReference type="Proteomes" id="UP001165121">
    <property type="component" value="Unassembled WGS sequence"/>
</dbReference>
<evidence type="ECO:0000313" key="1">
    <source>
        <dbReference type="EMBL" id="GMF50778.1"/>
    </source>
</evidence>
<dbReference type="EMBL" id="BSXT01002774">
    <property type="protein sequence ID" value="GMF50778.1"/>
    <property type="molecule type" value="Genomic_DNA"/>
</dbReference>
<dbReference type="Gene3D" id="3.90.1570.10">
    <property type="entry name" value="tt1808, chain A"/>
    <property type="match status" value="1"/>
</dbReference>
<dbReference type="AlphaFoldDB" id="A0A9W6Y215"/>
<name>A0A9W6Y215_9STRA</name>
<reference evidence="1" key="1">
    <citation type="submission" date="2023-04" db="EMBL/GenBank/DDBJ databases">
        <title>Phytophthora fragariaefolia NBRC 109709.</title>
        <authorList>
            <person name="Ichikawa N."/>
            <person name="Sato H."/>
            <person name="Tonouchi N."/>
        </authorList>
    </citation>
    <scope>NUCLEOTIDE SEQUENCE</scope>
    <source>
        <strain evidence="1">NBRC 109709</strain>
    </source>
</reference>
<accession>A0A9W6Y215</accession>
<dbReference type="InterPro" id="IPR012296">
    <property type="entry name" value="Nuclease_put_TT1808"/>
</dbReference>
<protein>
    <submittedName>
        <fullName evidence="1">Unnamed protein product</fullName>
    </submittedName>
</protein>